<sequence>ETIHHDLRHPISTAILGAFDAFFTAPPYTMEGLELFVSRGVSAFRPEVGKLGFVSFGRKSPGDAVEVGRILASLGLGAVEVIPEFNRYEGAQLLAGSSQMIRVVFSGDITIGDDTYDGPLYTRDKRKQSRG</sequence>
<evidence type="ECO:0000313" key="2">
    <source>
        <dbReference type="EMBL" id="SVE12963.1"/>
    </source>
</evidence>
<organism evidence="2">
    <name type="scientific">marine metagenome</name>
    <dbReference type="NCBI Taxonomy" id="408172"/>
    <lineage>
        <taxon>unclassified sequences</taxon>
        <taxon>metagenomes</taxon>
        <taxon>ecological metagenomes</taxon>
    </lineage>
</organism>
<feature type="non-terminal residue" evidence="2">
    <location>
        <position position="1"/>
    </location>
</feature>
<reference evidence="2" key="1">
    <citation type="submission" date="2018-05" db="EMBL/GenBank/DDBJ databases">
        <authorList>
            <person name="Lanie J.A."/>
            <person name="Ng W.-L."/>
            <person name="Kazmierczak K.M."/>
            <person name="Andrzejewski T.M."/>
            <person name="Davidsen T.M."/>
            <person name="Wayne K.J."/>
            <person name="Tettelin H."/>
            <person name="Glass J.I."/>
            <person name="Rusch D."/>
            <person name="Podicherti R."/>
            <person name="Tsui H.-C.T."/>
            <person name="Winkler M.E."/>
        </authorList>
    </citation>
    <scope>NUCLEOTIDE SEQUENCE</scope>
</reference>
<name>A0A383AZE6_9ZZZZ</name>
<dbReference type="InterPro" id="IPR029063">
    <property type="entry name" value="SAM-dependent_MTases_sf"/>
</dbReference>
<dbReference type="AlphaFoldDB" id="A0A383AZE6"/>
<dbReference type="EMBL" id="UINC01196099">
    <property type="protein sequence ID" value="SVE12963.1"/>
    <property type="molecule type" value="Genomic_DNA"/>
</dbReference>
<feature type="domain" description="N(4)-bis(aminopropyl)spermidine synthase C-terminal" evidence="1">
    <location>
        <begin position="1"/>
        <end position="93"/>
    </location>
</feature>
<gene>
    <name evidence="2" type="ORF">METZ01_LOCUS465817</name>
</gene>
<protein>
    <recommendedName>
        <fullName evidence="1">N(4)-bis(aminopropyl)spermidine synthase C-terminal domain-containing protein</fullName>
    </recommendedName>
</protein>
<accession>A0A383AZE6</accession>
<dbReference type="Gene3D" id="3.40.50.150">
    <property type="entry name" value="Vaccinia Virus protein VP39"/>
    <property type="match status" value="1"/>
</dbReference>
<dbReference type="Pfam" id="PF01861">
    <property type="entry name" value="BpsA_C"/>
    <property type="match status" value="1"/>
</dbReference>
<proteinExistence type="predicted"/>
<dbReference type="InterPro" id="IPR002723">
    <property type="entry name" value="BpsA_C"/>
</dbReference>
<evidence type="ECO:0000259" key="1">
    <source>
        <dbReference type="Pfam" id="PF01861"/>
    </source>
</evidence>